<dbReference type="EMBL" id="HG673410">
    <property type="protein sequence ID" value="CDI83408.1"/>
    <property type="molecule type" value="Genomic_DNA"/>
</dbReference>
<feature type="compositionally biased region" description="Basic and acidic residues" evidence="8">
    <location>
        <begin position="58"/>
        <end position="68"/>
    </location>
</feature>
<evidence type="ECO:0000256" key="4">
    <source>
        <dbReference type="ARBA" id="ARBA00017468"/>
    </source>
</evidence>
<gene>
    <name evidence="11" type="ORF">EAH_00037710</name>
</gene>
<evidence type="ECO:0000256" key="5">
    <source>
        <dbReference type="ARBA" id="ARBA00022676"/>
    </source>
</evidence>
<dbReference type="Proteomes" id="UP000018050">
    <property type="component" value="Unassembled WGS sequence"/>
</dbReference>
<evidence type="ECO:0000256" key="6">
    <source>
        <dbReference type="ARBA" id="ARBA00022679"/>
    </source>
</evidence>
<feature type="signal peptide" evidence="9">
    <location>
        <begin position="1"/>
        <end position="18"/>
    </location>
</feature>
<dbReference type="PANTHER" id="PTHR12867:SF6">
    <property type="entry name" value="N-ACETYLGLUCOSAMINYLDIPHOSPHODOLICHOL N-ACETYLGLUCOSAMINYLTRANSFERASE"/>
    <property type="match status" value="1"/>
</dbReference>
<dbReference type="EC" id="2.4.1.141" evidence="3"/>
<dbReference type="GO" id="GO:0004577">
    <property type="term" value="F:N-acetylglucosaminyldiphosphodolichol N-acetylglucosaminyltransferase activity"/>
    <property type="evidence" value="ECO:0007669"/>
    <property type="project" value="UniProtKB-EC"/>
</dbReference>
<keyword evidence="6 11" id="KW-0808">Transferase</keyword>
<dbReference type="OMA" id="KMYSEAT"/>
<dbReference type="SUPFAM" id="SSF53756">
    <property type="entry name" value="UDP-Glycosyltransferase/glycogen phosphorylase"/>
    <property type="match status" value="1"/>
</dbReference>
<dbReference type="VEuPathDB" id="ToxoDB:EAH_00037710"/>
<evidence type="ECO:0000256" key="2">
    <source>
        <dbReference type="ARBA" id="ARBA00006962"/>
    </source>
</evidence>
<dbReference type="OrthoDB" id="20273at2759"/>
<dbReference type="InterPro" id="IPR007235">
    <property type="entry name" value="Glyco_trans_28_C"/>
</dbReference>
<evidence type="ECO:0000256" key="1">
    <source>
        <dbReference type="ARBA" id="ARBA00004240"/>
    </source>
</evidence>
<protein>
    <recommendedName>
        <fullName evidence="4">UDP-N-acetylglucosamine transferase subunit ALG13</fullName>
        <ecNumber evidence="3">2.4.1.141</ecNumber>
    </recommendedName>
</protein>
<evidence type="ECO:0000256" key="8">
    <source>
        <dbReference type="SAM" id="MobiDB-lite"/>
    </source>
</evidence>
<keyword evidence="9" id="KW-0732">Signal</keyword>
<dbReference type="GO" id="GO:0005783">
    <property type="term" value="C:endoplasmic reticulum"/>
    <property type="evidence" value="ECO:0007669"/>
    <property type="project" value="UniProtKB-SubCell"/>
</dbReference>
<proteinExistence type="inferred from homology"/>
<evidence type="ECO:0000256" key="7">
    <source>
        <dbReference type="ARBA" id="ARBA00022824"/>
    </source>
</evidence>
<evidence type="ECO:0000313" key="11">
    <source>
        <dbReference type="EMBL" id="CDI83408.1"/>
    </source>
</evidence>
<dbReference type="GO" id="GO:0006488">
    <property type="term" value="P:dolichol-linked oligosaccharide biosynthetic process"/>
    <property type="evidence" value="ECO:0007669"/>
    <property type="project" value="InterPro"/>
</dbReference>
<comment type="similarity">
    <text evidence="2">Belongs to the glycosyltransferase 28 family.</text>
</comment>
<organism evidence="11 12">
    <name type="scientific">Eimeria acervulina</name>
    <name type="common">Coccidian parasite</name>
    <dbReference type="NCBI Taxonomy" id="5801"/>
    <lineage>
        <taxon>Eukaryota</taxon>
        <taxon>Sar</taxon>
        <taxon>Alveolata</taxon>
        <taxon>Apicomplexa</taxon>
        <taxon>Conoidasida</taxon>
        <taxon>Coccidia</taxon>
        <taxon>Eucoccidiorida</taxon>
        <taxon>Eimeriorina</taxon>
        <taxon>Eimeriidae</taxon>
        <taxon>Eimeria</taxon>
    </lineage>
</organism>
<sequence length="322" mass="33197">MSGLLLLGILAAAERAGASAAAAAAAAAVATTAAAAAVSIGGFAAPSVQQSSPLSPPLKKEKDKKEEETSLPQDQPEEEGGPRVLVTVGSTSFDGLIAAAGSASFLDTLRCIGRVSLTVQVGRGKVLPFGISPDDPELRTAAGVYVQLEGFTRVRVVRFIPSLPLLLQHFDIIISHCGAATLLEALRASRRVVACVNPSLLNNHQLQLAVQLAKSQHCVSLQSLKDLPRKTLEAWRRPLLYASPTTPSPAAPVASSSSAAAAATTANAEVAAAPTAAPAAATAEAADRELYEKPLLPLPPPNSGWLAAVIEEEITEAMETEI</sequence>
<evidence type="ECO:0000256" key="9">
    <source>
        <dbReference type="SAM" id="SignalP"/>
    </source>
</evidence>
<dbReference type="InterPro" id="IPR039042">
    <property type="entry name" value="Alg13-like"/>
</dbReference>
<feature type="domain" description="Glycosyl transferase family 28 C-terminal" evidence="10">
    <location>
        <begin position="84"/>
        <end position="222"/>
    </location>
</feature>
<comment type="subcellular location">
    <subcellularLocation>
        <location evidence="1">Endoplasmic reticulum</location>
    </subcellularLocation>
</comment>
<keyword evidence="7" id="KW-0256">Endoplasmic reticulum</keyword>
<reference evidence="11" key="2">
    <citation type="submission" date="2013-10" db="EMBL/GenBank/DDBJ databases">
        <authorList>
            <person name="Aslett M."/>
        </authorList>
    </citation>
    <scope>NUCLEOTIDE SEQUENCE</scope>
    <source>
        <strain evidence="11">Houghton</strain>
    </source>
</reference>
<evidence type="ECO:0000259" key="10">
    <source>
        <dbReference type="Pfam" id="PF04101"/>
    </source>
</evidence>
<dbReference type="Pfam" id="PF04101">
    <property type="entry name" value="Glyco_tran_28_C"/>
    <property type="match status" value="1"/>
</dbReference>
<name>U6GVU9_EIMAC</name>
<feature type="region of interest" description="Disordered" evidence="8">
    <location>
        <begin position="46"/>
        <end position="82"/>
    </location>
</feature>
<feature type="chain" id="PRO_5004671310" description="UDP-N-acetylglucosamine transferase subunit ALG13" evidence="9">
    <location>
        <begin position="19"/>
        <end position="322"/>
    </location>
</feature>
<keyword evidence="12" id="KW-1185">Reference proteome</keyword>
<dbReference type="RefSeq" id="XP_013247470.1">
    <property type="nucleotide sequence ID" value="XM_013392016.1"/>
</dbReference>
<reference evidence="11" key="1">
    <citation type="submission" date="2013-10" db="EMBL/GenBank/DDBJ databases">
        <title>Genomic analysis of the causative agents of coccidiosis in chickens.</title>
        <authorList>
            <person name="Reid A.J."/>
            <person name="Blake D."/>
            <person name="Billington K."/>
            <person name="Browne H."/>
            <person name="Dunn M."/>
            <person name="Hung S."/>
            <person name="Kawahara F."/>
            <person name="Miranda-Saavedra D."/>
            <person name="Mourier T."/>
            <person name="Nagra H."/>
            <person name="Otto T.D."/>
            <person name="Rawlings N."/>
            <person name="Sanchez A."/>
            <person name="Sanders M."/>
            <person name="Subramaniam C."/>
            <person name="Tay Y."/>
            <person name="Dear P."/>
            <person name="Doerig C."/>
            <person name="Gruber A."/>
            <person name="Parkinson J."/>
            <person name="Shirley M."/>
            <person name="Wan K.L."/>
            <person name="Berriman M."/>
            <person name="Tomley F."/>
            <person name="Pain A."/>
        </authorList>
    </citation>
    <scope>NUCLEOTIDE SEQUENCE</scope>
    <source>
        <strain evidence="11">Houghton</strain>
    </source>
</reference>
<evidence type="ECO:0000256" key="3">
    <source>
        <dbReference type="ARBA" id="ARBA00012614"/>
    </source>
</evidence>
<dbReference type="GeneID" id="25271841"/>
<keyword evidence="5" id="KW-0328">Glycosyltransferase</keyword>
<evidence type="ECO:0000313" key="12">
    <source>
        <dbReference type="Proteomes" id="UP000018050"/>
    </source>
</evidence>
<accession>U6GVU9</accession>
<dbReference type="PANTHER" id="PTHR12867">
    <property type="entry name" value="GLYCOSYL TRANSFERASE-RELATED"/>
    <property type="match status" value="1"/>
</dbReference>
<dbReference type="Gene3D" id="3.40.50.2000">
    <property type="entry name" value="Glycogen Phosphorylase B"/>
    <property type="match status" value="1"/>
</dbReference>
<dbReference type="AlphaFoldDB" id="U6GVU9"/>